<evidence type="ECO:0000256" key="10">
    <source>
        <dbReference type="ARBA" id="ARBA00023125"/>
    </source>
</evidence>
<reference evidence="16 17" key="1">
    <citation type="submission" date="2017-06" db="EMBL/GenBank/DDBJ databases">
        <title>A platform for efficient transgenesis in Macrostomum lignano, a flatworm model organism for stem cell research.</title>
        <authorList>
            <person name="Berezikov E."/>
        </authorList>
    </citation>
    <scope>NUCLEOTIDE SEQUENCE [LARGE SCALE GENOMIC DNA]</scope>
    <source>
        <strain evidence="16">DV1</strain>
        <tissue evidence="16">Whole organism</tissue>
    </source>
</reference>
<dbReference type="PROSITE" id="PS51533">
    <property type="entry name" value="ADD"/>
    <property type="match status" value="1"/>
</dbReference>
<feature type="region of interest" description="Disordered" evidence="14">
    <location>
        <begin position="1"/>
        <end position="22"/>
    </location>
</feature>
<dbReference type="GO" id="GO:0006338">
    <property type="term" value="P:chromatin remodeling"/>
    <property type="evidence" value="ECO:0007669"/>
    <property type="project" value="TreeGrafter"/>
</dbReference>
<evidence type="ECO:0000256" key="9">
    <source>
        <dbReference type="ARBA" id="ARBA00022840"/>
    </source>
</evidence>
<keyword evidence="6" id="KW-0863">Zinc-finger</keyword>
<feature type="region of interest" description="Disordered" evidence="14">
    <location>
        <begin position="332"/>
        <end position="371"/>
    </location>
</feature>
<dbReference type="GO" id="GO:0005721">
    <property type="term" value="C:pericentric heterochromatin"/>
    <property type="evidence" value="ECO:0007669"/>
    <property type="project" value="TreeGrafter"/>
</dbReference>
<evidence type="ECO:0000256" key="8">
    <source>
        <dbReference type="ARBA" id="ARBA00022833"/>
    </source>
</evidence>
<dbReference type="GO" id="GO:0010468">
    <property type="term" value="P:regulation of gene expression"/>
    <property type="evidence" value="ECO:0007669"/>
    <property type="project" value="UniProtKB-ARBA"/>
</dbReference>
<dbReference type="AlphaFoldDB" id="A0A267G291"/>
<name>A0A267G291_9PLAT</name>
<dbReference type="GO" id="GO:0031490">
    <property type="term" value="F:chromatin DNA binding"/>
    <property type="evidence" value="ECO:0007669"/>
    <property type="project" value="TreeGrafter"/>
</dbReference>
<comment type="subcellular location">
    <subcellularLocation>
        <location evidence="1">Nucleus</location>
    </subcellularLocation>
</comment>
<evidence type="ECO:0000256" key="13">
    <source>
        <dbReference type="ARBA" id="ARBA00047995"/>
    </source>
</evidence>
<keyword evidence="5" id="KW-0227">DNA damage</keyword>
<dbReference type="OrthoDB" id="6286493at2759"/>
<dbReference type="PANTHER" id="PTHR46357">
    <property type="entry name" value="TRANSCRIPTIONAL REGULATOR ATRX"/>
    <property type="match status" value="1"/>
</dbReference>
<evidence type="ECO:0000256" key="1">
    <source>
        <dbReference type="ARBA" id="ARBA00004123"/>
    </source>
</evidence>
<keyword evidence="17" id="KW-1185">Reference proteome</keyword>
<comment type="similarity">
    <text evidence="2">Belongs to the SNF2/RAD54 helicase family.</text>
</comment>
<comment type="catalytic activity">
    <reaction evidence="13">
        <text>ATP + H2O = ADP + phosphate + H(+)</text>
        <dbReference type="Rhea" id="RHEA:13065"/>
        <dbReference type="ChEBI" id="CHEBI:15377"/>
        <dbReference type="ChEBI" id="CHEBI:15378"/>
        <dbReference type="ChEBI" id="CHEBI:30616"/>
        <dbReference type="ChEBI" id="CHEBI:43474"/>
        <dbReference type="ChEBI" id="CHEBI:456216"/>
        <dbReference type="EC" id="3.6.4.12"/>
    </reaction>
</comment>
<dbReference type="InterPro" id="IPR041430">
    <property type="entry name" value="ADD_ATRX"/>
</dbReference>
<keyword evidence="11" id="KW-0234">DNA repair</keyword>
<dbReference type="InterPro" id="IPR052131">
    <property type="entry name" value="ATRX_domain-containing"/>
</dbReference>
<dbReference type="Proteomes" id="UP000215902">
    <property type="component" value="Unassembled WGS sequence"/>
</dbReference>
<dbReference type="GO" id="GO:0006281">
    <property type="term" value="P:DNA repair"/>
    <property type="evidence" value="ECO:0007669"/>
    <property type="project" value="UniProtKB-KW"/>
</dbReference>
<dbReference type="CDD" id="cd11726">
    <property type="entry name" value="ADDz_ATRX"/>
    <property type="match status" value="1"/>
</dbReference>
<feature type="compositionally biased region" description="Low complexity" evidence="14">
    <location>
        <begin position="338"/>
        <end position="363"/>
    </location>
</feature>
<dbReference type="GO" id="GO:0005634">
    <property type="term" value="C:nucleus"/>
    <property type="evidence" value="ECO:0007669"/>
    <property type="project" value="UniProtKB-SubCell"/>
</dbReference>
<dbReference type="GO" id="GO:0031297">
    <property type="term" value="P:replication fork processing"/>
    <property type="evidence" value="ECO:0007669"/>
    <property type="project" value="TreeGrafter"/>
</dbReference>
<keyword evidence="10" id="KW-0238">DNA-binding</keyword>
<dbReference type="EMBL" id="NIVC01000593">
    <property type="protein sequence ID" value="PAA80198.1"/>
    <property type="molecule type" value="Genomic_DNA"/>
</dbReference>
<evidence type="ECO:0000256" key="14">
    <source>
        <dbReference type="SAM" id="MobiDB-lite"/>
    </source>
</evidence>
<accession>A0A267G291</accession>
<feature type="region of interest" description="Disordered" evidence="14">
    <location>
        <begin position="470"/>
        <end position="615"/>
    </location>
</feature>
<dbReference type="STRING" id="282301.A0A267G291"/>
<evidence type="ECO:0000313" key="17">
    <source>
        <dbReference type="Proteomes" id="UP000215902"/>
    </source>
</evidence>
<evidence type="ECO:0000256" key="2">
    <source>
        <dbReference type="ARBA" id="ARBA00007025"/>
    </source>
</evidence>
<keyword evidence="12" id="KW-0539">Nucleus</keyword>
<keyword evidence="4" id="KW-0547">Nucleotide-binding</keyword>
<protein>
    <recommendedName>
        <fullName evidence="15">PHD-type domain-containing protein</fullName>
    </recommendedName>
</protein>
<evidence type="ECO:0000256" key="5">
    <source>
        <dbReference type="ARBA" id="ARBA00022763"/>
    </source>
</evidence>
<dbReference type="InterPro" id="IPR011011">
    <property type="entry name" value="Znf_FYVE_PHD"/>
</dbReference>
<evidence type="ECO:0000256" key="3">
    <source>
        <dbReference type="ARBA" id="ARBA00022723"/>
    </source>
</evidence>
<dbReference type="PANTHER" id="PTHR46357:SF1">
    <property type="entry name" value="TRANSCRIPTIONAL REGULATOR ATRX"/>
    <property type="match status" value="1"/>
</dbReference>
<dbReference type="GO" id="GO:0005524">
    <property type="term" value="F:ATP binding"/>
    <property type="evidence" value="ECO:0007669"/>
    <property type="project" value="UniProtKB-KW"/>
</dbReference>
<gene>
    <name evidence="16" type="ORF">BOX15_Mlig004496g3</name>
</gene>
<feature type="domain" description="PHD-type" evidence="15">
    <location>
        <begin position="85"/>
        <end position="223"/>
    </location>
</feature>
<evidence type="ECO:0000256" key="7">
    <source>
        <dbReference type="ARBA" id="ARBA00022801"/>
    </source>
</evidence>
<evidence type="ECO:0000313" key="16">
    <source>
        <dbReference type="EMBL" id="PAA80198.1"/>
    </source>
</evidence>
<comment type="caution">
    <text evidence="16">The sequence shown here is derived from an EMBL/GenBank/DDBJ whole genome shotgun (WGS) entry which is preliminary data.</text>
</comment>
<dbReference type="InterPro" id="IPR017907">
    <property type="entry name" value="Znf_RING_CS"/>
</dbReference>
<feature type="compositionally biased region" description="Polar residues" evidence="14">
    <location>
        <begin position="667"/>
        <end position="677"/>
    </location>
</feature>
<dbReference type="Gene3D" id="3.30.40.10">
    <property type="entry name" value="Zinc/RING finger domain, C3HC4 (zinc finger)"/>
    <property type="match status" value="1"/>
</dbReference>
<dbReference type="SUPFAM" id="SSF57903">
    <property type="entry name" value="FYVE/PHD zinc finger"/>
    <property type="match status" value="1"/>
</dbReference>
<dbReference type="GO" id="GO:0016787">
    <property type="term" value="F:hydrolase activity"/>
    <property type="evidence" value="ECO:0007669"/>
    <property type="project" value="UniProtKB-KW"/>
</dbReference>
<keyword evidence="3" id="KW-0479">Metal-binding</keyword>
<evidence type="ECO:0000256" key="6">
    <source>
        <dbReference type="ARBA" id="ARBA00022771"/>
    </source>
</evidence>
<feature type="region of interest" description="Disordered" evidence="14">
    <location>
        <begin position="631"/>
        <end position="760"/>
    </location>
</feature>
<feature type="compositionally biased region" description="Low complexity" evidence="14">
    <location>
        <begin position="749"/>
        <end position="760"/>
    </location>
</feature>
<evidence type="ECO:0000256" key="11">
    <source>
        <dbReference type="ARBA" id="ARBA00023204"/>
    </source>
</evidence>
<evidence type="ECO:0000259" key="15">
    <source>
        <dbReference type="PROSITE" id="PS51533"/>
    </source>
</evidence>
<keyword evidence="8" id="KW-0862">Zinc</keyword>
<feature type="compositionally biased region" description="Low complexity" evidence="14">
    <location>
        <begin position="530"/>
        <end position="548"/>
    </location>
</feature>
<dbReference type="PROSITE" id="PS00518">
    <property type="entry name" value="ZF_RING_1"/>
    <property type="match status" value="1"/>
</dbReference>
<proteinExistence type="inferred from homology"/>
<dbReference type="GO" id="GO:0003678">
    <property type="term" value="F:DNA helicase activity"/>
    <property type="evidence" value="ECO:0007669"/>
    <property type="project" value="UniProtKB-EC"/>
</dbReference>
<keyword evidence="9" id="KW-0067">ATP-binding</keyword>
<feature type="compositionally biased region" description="Basic and acidic residues" evidence="14">
    <location>
        <begin position="582"/>
        <end position="595"/>
    </location>
</feature>
<dbReference type="GO" id="GO:0008270">
    <property type="term" value="F:zinc ion binding"/>
    <property type="evidence" value="ECO:0007669"/>
    <property type="project" value="UniProtKB-KW"/>
</dbReference>
<dbReference type="InterPro" id="IPR013083">
    <property type="entry name" value="Znf_RING/FYVE/PHD"/>
</dbReference>
<organism evidence="16 17">
    <name type="scientific">Macrostomum lignano</name>
    <dbReference type="NCBI Taxonomy" id="282301"/>
    <lineage>
        <taxon>Eukaryota</taxon>
        <taxon>Metazoa</taxon>
        <taxon>Spiralia</taxon>
        <taxon>Lophotrochozoa</taxon>
        <taxon>Platyhelminthes</taxon>
        <taxon>Rhabditophora</taxon>
        <taxon>Macrostomorpha</taxon>
        <taxon>Macrostomida</taxon>
        <taxon>Macrostomidae</taxon>
        <taxon>Macrostomum</taxon>
    </lineage>
</organism>
<evidence type="ECO:0000256" key="12">
    <source>
        <dbReference type="ARBA" id="ARBA00023242"/>
    </source>
</evidence>
<sequence>MRTKQCAIRRVANSEEEDNTEATLVAPQLPEPLSQPQTPTLTTTIINGQGQQQLEDGTVVVQPEAVAETGNSQVACFDQASSGARCAAPGIYDTVKCTACGKKVNPYNGTMDVHPLLKVLVCQKCYKFYASGHFDSDEQGKENQCRWCGEGGSLICCDNCEHSFCRTCIKRNLGRSALQDIESLPDESVWLCYACDQSSLRHLQEEAVVVIKTVKEHFLEASKRSEKQKVAQAKKTVAAPAPPNSAPLQLQPLPLPQLQTIRQAQLPVLVAATPAIAYGSVRGGVGVTSNATIAGMQLDLSSVPKVTSRMPSASTTVGNQPLQPHRQLTQQHNQVGSQLHNRQQLQQLQQMQQQQRRQQQPQQVAAPATAAGQASVTQRTELWYKQNVRIETILSDIESVDVRNIGTALNATVSLLQGMMRQYSRFMQDLTAATTLADKSQIVSRFKSAYRMHLFLRLGKLRSLIAEEDKHAQRRSGKTRGSVIDLTGPSAATVSRPVHQPGLRIPQSRPAPPAQPIIHQSAGPVVSRHQQQQQQAQQRRSIQAQRQAPCPTPERPAAVPPDMVVVLSDDDDDEENNNNGGVRHDGAVESSDKEAQQQSEEAPASVAPPVTGGGKPAAILELLEARKRREKCARKLQQPRRIPAAEAESFAASAASPSIDSAADEVTTANGDTNSNEADVVQEDTSPPDPDQTASAVKRRIAAADEAEAAMEDAAGIGDGDWSDSGPPSEKRPRNQLQEINTEPAHDVATASAAAGSSAA</sequence>
<dbReference type="InterPro" id="IPR025766">
    <property type="entry name" value="ADD"/>
</dbReference>
<keyword evidence="7" id="KW-0378">Hydrolase</keyword>
<feature type="compositionally biased region" description="Low complexity" evidence="14">
    <location>
        <begin position="642"/>
        <end position="661"/>
    </location>
</feature>
<evidence type="ECO:0000256" key="4">
    <source>
        <dbReference type="ARBA" id="ARBA00022741"/>
    </source>
</evidence>
<dbReference type="Pfam" id="PF17981">
    <property type="entry name" value="ADD_ATRX"/>
    <property type="match status" value="1"/>
</dbReference>